<gene>
    <name evidence="9" type="primary">Dwil\GK25704</name>
    <name evidence="9" type="ORF">Dwil_GK25704</name>
</gene>
<dbReference type="GO" id="GO:0051321">
    <property type="term" value="P:meiotic cell cycle"/>
    <property type="evidence" value="ECO:0007669"/>
    <property type="project" value="TreeGrafter"/>
</dbReference>
<dbReference type="GO" id="GO:0005874">
    <property type="term" value="C:microtubule"/>
    <property type="evidence" value="ECO:0007669"/>
    <property type="project" value="UniProtKB-KW"/>
</dbReference>
<dbReference type="GO" id="GO:0000922">
    <property type="term" value="C:spindle pole"/>
    <property type="evidence" value="ECO:0007669"/>
    <property type="project" value="InterPro"/>
</dbReference>
<evidence type="ECO:0000256" key="3">
    <source>
        <dbReference type="ARBA" id="ARBA00022490"/>
    </source>
</evidence>
<evidence type="ECO:0000313" key="9">
    <source>
        <dbReference type="EMBL" id="EDW82260.2"/>
    </source>
</evidence>
<dbReference type="HOGENOM" id="CLU_003736_3_0_1"/>
<organism evidence="9 10">
    <name type="scientific">Drosophila willistoni</name>
    <name type="common">Fruit fly</name>
    <dbReference type="NCBI Taxonomy" id="7260"/>
    <lineage>
        <taxon>Eukaryota</taxon>
        <taxon>Metazoa</taxon>
        <taxon>Ecdysozoa</taxon>
        <taxon>Arthropoda</taxon>
        <taxon>Hexapoda</taxon>
        <taxon>Insecta</taxon>
        <taxon>Pterygota</taxon>
        <taxon>Neoptera</taxon>
        <taxon>Endopterygota</taxon>
        <taxon>Diptera</taxon>
        <taxon>Brachycera</taxon>
        <taxon>Muscomorpha</taxon>
        <taxon>Ephydroidea</taxon>
        <taxon>Drosophilidae</taxon>
        <taxon>Drosophila</taxon>
        <taxon>Sophophora</taxon>
    </lineage>
</organism>
<dbReference type="GO" id="GO:0031122">
    <property type="term" value="P:cytoplasmic microtubule organization"/>
    <property type="evidence" value="ECO:0007669"/>
    <property type="project" value="TreeGrafter"/>
</dbReference>
<dbReference type="GO" id="GO:0000930">
    <property type="term" value="C:gamma-tubulin complex"/>
    <property type="evidence" value="ECO:0007669"/>
    <property type="project" value="TreeGrafter"/>
</dbReference>
<dbReference type="Pfam" id="PF04130">
    <property type="entry name" value="GCP_C_terminal"/>
    <property type="match status" value="1"/>
</dbReference>
<comment type="subcellular location">
    <subcellularLocation>
        <location evidence="1">Cytoplasm</location>
        <location evidence="1">Cytoskeleton</location>
    </subcellularLocation>
</comment>
<dbReference type="GO" id="GO:0051011">
    <property type="term" value="F:microtubule minus-end binding"/>
    <property type="evidence" value="ECO:0007669"/>
    <property type="project" value="TreeGrafter"/>
</dbReference>
<dbReference type="SMR" id="B4NEU1"/>
<proteinExistence type="inferred from homology"/>
<name>B4NEU1_DROWI</name>
<dbReference type="AlphaFoldDB" id="B4NEU1"/>
<feature type="domain" description="Gamma tubulin complex component protein N-terminal" evidence="8">
    <location>
        <begin position="131"/>
        <end position="441"/>
    </location>
</feature>
<dbReference type="PANTHER" id="PTHR19302:SF14">
    <property type="entry name" value="GAMMA-TUBULIN COMPLEX COMPONENT 3"/>
    <property type="match status" value="1"/>
</dbReference>
<evidence type="ECO:0000256" key="1">
    <source>
        <dbReference type="ARBA" id="ARBA00004245"/>
    </source>
</evidence>
<sequence length="834" mass="96117">MGNDSPRPGELFEGLYGTLTTLAVVPSMRVTLLNFFLCVLMIDCRKKEEAALTLQLSPTSTATNEDDLTVALTRFKTDNNNGYTNGYPNEIYRYEPTQTDSVDEYTEELHLANYPENLGKQKNLDAMHDVIQNAIYSFTGVEGKYLKRDIVSGRFKLDPLNQDRLTSIECGMLVRLSELGYYHDRVVKFSTLSTGFNAMGCMGQAFIALLKEELTQFHGQVAQLHDQLHNVRRKQMIAYMNHQVQDYRQQQGELTLMKLLTWQMEPLHRMQWLTKIADACQMKKGGELASVVYEYLDNGNPMVNRLAHELLTAICGPLVRMISKWMLEGGICDPCGEFFVESLDEVGADRLWHDKFRLRLHMLPKFIPIELAQKILKTGKGINFLREVCEMDEMVKGRDKLKKIIDNQVSDIFSCVQDSSWHAAIETSYQQTSKHVLDIMLGPHKLLDHLHGMRRYLLLGQGDFVNILIENMKEELERLGTEIYAHDLSAMLDAALRCTNAQYDDPEILNHLDIVVQTPYPGDYGWDIISLQYTVEGPLATMLEPTMPTYKALFKPLWRMKHMEFLLSMKIWKEQMANAKALRSMHDEIGKACYRLHLFTSETMHFVHQIQYYVLFEVIECNWVELQKRMQQATALDDILEAHEKFLSTITVGCFVNTMTDMERHLDTVYDNIICLDSWQSSFYRECFKELEAREKVRKRVAESELTGGYGLTSEQKIERDHELKMFEQRVISACRNLDEIATAYEKAVSGFLLALNSDNDPNLQLFGTRLDFNEYYKKRDTSLSKPLTFEHQRMSNLFSINSKSFIGARSTINPQISLALLNSNNSPNIIKKE</sequence>
<evidence type="ECO:0000256" key="6">
    <source>
        <dbReference type="SAM" id="Phobius"/>
    </source>
</evidence>
<evidence type="ECO:0000259" key="7">
    <source>
        <dbReference type="Pfam" id="PF04130"/>
    </source>
</evidence>
<keyword evidence="4" id="KW-0493">Microtubule</keyword>
<dbReference type="InterPro" id="IPR042241">
    <property type="entry name" value="GCP_C_sf"/>
</dbReference>
<feature type="domain" description="Gamma tubulin complex component C-terminal" evidence="7">
    <location>
        <begin position="446"/>
        <end position="777"/>
    </location>
</feature>
<evidence type="ECO:0000256" key="5">
    <source>
        <dbReference type="ARBA" id="ARBA00023212"/>
    </source>
</evidence>
<dbReference type="GO" id="GO:0007020">
    <property type="term" value="P:microtubule nucleation"/>
    <property type="evidence" value="ECO:0007669"/>
    <property type="project" value="InterPro"/>
</dbReference>
<dbReference type="Pfam" id="PF17681">
    <property type="entry name" value="GCP_N_terminal"/>
    <property type="match status" value="1"/>
</dbReference>
<evidence type="ECO:0000256" key="4">
    <source>
        <dbReference type="ARBA" id="ARBA00022701"/>
    </source>
</evidence>
<dbReference type="eggNOG" id="KOG2000">
    <property type="taxonomic scope" value="Eukaryota"/>
</dbReference>
<keyword evidence="6" id="KW-1133">Transmembrane helix</keyword>
<dbReference type="FunCoup" id="B4NEU1">
    <property type="interactions" value="1744"/>
</dbReference>
<evidence type="ECO:0000259" key="8">
    <source>
        <dbReference type="Pfam" id="PF17681"/>
    </source>
</evidence>
<dbReference type="STRING" id="7260.B4NEU1"/>
<dbReference type="InterPro" id="IPR007259">
    <property type="entry name" value="GCP"/>
</dbReference>
<reference evidence="9 10" key="1">
    <citation type="journal article" date="2007" name="Nature">
        <title>Evolution of genes and genomes on the Drosophila phylogeny.</title>
        <authorList>
            <consortium name="Drosophila 12 Genomes Consortium"/>
            <person name="Clark A.G."/>
            <person name="Eisen M.B."/>
            <person name="Smith D.R."/>
            <person name="Bergman C.M."/>
            <person name="Oliver B."/>
            <person name="Markow T.A."/>
            <person name="Kaufman T.C."/>
            <person name="Kellis M."/>
            <person name="Gelbart W."/>
            <person name="Iyer V.N."/>
            <person name="Pollard D.A."/>
            <person name="Sackton T.B."/>
            <person name="Larracuente A.M."/>
            <person name="Singh N.D."/>
            <person name="Abad J.P."/>
            <person name="Abt D.N."/>
            <person name="Adryan B."/>
            <person name="Aguade M."/>
            <person name="Akashi H."/>
            <person name="Anderson W.W."/>
            <person name="Aquadro C.F."/>
            <person name="Ardell D.H."/>
            <person name="Arguello R."/>
            <person name="Artieri C.G."/>
            <person name="Barbash D.A."/>
            <person name="Barker D."/>
            <person name="Barsanti P."/>
            <person name="Batterham P."/>
            <person name="Batzoglou S."/>
            <person name="Begun D."/>
            <person name="Bhutkar A."/>
            <person name="Blanco E."/>
            <person name="Bosak S.A."/>
            <person name="Bradley R.K."/>
            <person name="Brand A.D."/>
            <person name="Brent M.R."/>
            <person name="Brooks A.N."/>
            <person name="Brown R.H."/>
            <person name="Butlin R.K."/>
            <person name="Caggese C."/>
            <person name="Calvi B.R."/>
            <person name="Bernardo de Carvalho A."/>
            <person name="Caspi A."/>
            <person name="Castrezana S."/>
            <person name="Celniker S.E."/>
            <person name="Chang J.L."/>
            <person name="Chapple C."/>
            <person name="Chatterji S."/>
            <person name="Chinwalla A."/>
            <person name="Civetta A."/>
            <person name="Clifton S.W."/>
            <person name="Comeron J.M."/>
            <person name="Costello J.C."/>
            <person name="Coyne J.A."/>
            <person name="Daub J."/>
            <person name="David R.G."/>
            <person name="Delcher A.L."/>
            <person name="Delehaunty K."/>
            <person name="Do C.B."/>
            <person name="Ebling H."/>
            <person name="Edwards K."/>
            <person name="Eickbush T."/>
            <person name="Evans J.D."/>
            <person name="Filipski A."/>
            <person name="Findeiss S."/>
            <person name="Freyhult E."/>
            <person name="Fulton L."/>
            <person name="Fulton R."/>
            <person name="Garcia A.C."/>
            <person name="Gardiner A."/>
            <person name="Garfield D.A."/>
            <person name="Garvin B.E."/>
            <person name="Gibson G."/>
            <person name="Gilbert D."/>
            <person name="Gnerre S."/>
            <person name="Godfrey J."/>
            <person name="Good R."/>
            <person name="Gotea V."/>
            <person name="Gravely B."/>
            <person name="Greenberg A.J."/>
            <person name="Griffiths-Jones S."/>
            <person name="Gross S."/>
            <person name="Guigo R."/>
            <person name="Gustafson E.A."/>
            <person name="Haerty W."/>
            <person name="Hahn M.W."/>
            <person name="Halligan D.L."/>
            <person name="Halpern A.L."/>
            <person name="Halter G.M."/>
            <person name="Han M.V."/>
            <person name="Heger A."/>
            <person name="Hillier L."/>
            <person name="Hinrichs A.S."/>
            <person name="Holmes I."/>
            <person name="Hoskins R.A."/>
            <person name="Hubisz M.J."/>
            <person name="Hultmark D."/>
            <person name="Huntley M.A."/>
            <person name="Jaffe D.B."/>
            <person name="Jagadeeshan S."/>
            <person name="Jeck W.R."/>
            <person name="Johnson J."/>
            <person name="Jones C.D."/>
            <person name="Jordan W.C."/>
            <person name="Karpen G.H."/>
            <person name="Kataoka E."/>
            <person name="Keightley P.D."/>
            <person name="Kheradpour P."/>
            <person name="Kirkness E.F."/>
            <person name="Koerich L.B."/>
            <person name="Kristiansen K."/>
            <person name="Kudrna D."/>
            <person name="Kulathinal R.J."/>
            <person name="Kumar S."/>
            <person name="Kwok R."/>
            <person name="Lander E."/>
            <person name="Langley C.H."/>
            <person name="Lapoint R."/>
            <person name="Lazzaro B.P."/>
            <person name="Lee S.J."/>
            <person name="Levesque L."/>
            <person name="Li R."/>
            <person name="Lin C.F."/>
            <person name="Lin M.F."/>
            <person name="Lindblad-Toh K."/>
            <person name="Llopart A."/>
            <person name="Long M."/>
            <person name="Low L."/>
            <person name="Lozovsky E."/>
            <person name="Lu J."/>
            <person name="Luo M."/>
            <person name="Machado C.A."/>
            <person name="Makalowski W."/>
            <person name="Marzo M."/>
            <person name="Matsuda M."/>
            <person name="Matzkin L."/>
            <person name="McAllister B."/>
            <person name="McBride C.S."/>
            <person name="McKernan B."/>
            <person name="McKernan K."/>
            <person name="Mendez-Lago M."/>
            <person name="Minx P."/>
            <person name="Mollenhauer M.U."/>
            <person name="Montooth K."/>
            <person name="Mount S.M."/>
            <person name="Mu X."/>
            <person name="Myers E."/>
            <person name="Negre B."/>
            <person name="Newfeld S."/>
            <person name="Nielsen R."/>
            <person name="Noor M.A."/>
            <person name="O'Grady P."/>
            <person name="Pachter L."/>
            <person name="Papaceit M."/>
            <person name="Parisi M.J."/>
            <person name="Parisi M."/>
            <person name="Parts L."/>
            <person name="Pedersen J.S."/>
            <person name="Pesole G."/>
            <person name="Phillippy A.M."/>
            <person name="Ponting C.P."/>
            <person name="Pop M."/>
            <person name="Porcelli D."/>
            <person name="Powell J.R."/>
            <person name="Prohaska S."/>
            <person name="Pruitt K."/>
            <person name="Puig M."/>
            <person name="Quesneville H."/>
            <person name="Ram K.R."/>
            <person name="Rand D."/>
            <person name="Rasmussen M.D."/>
            <person name="Reed L.K."/>
            <person name="Reenan R."/>
            <person name="Reily A."/>
            <person name="Remington K.A."/>
            <person name="Rieger T.T."/>
            <person name="Ritchie M.G."/>
            <person name="Robin C."/>
            <person name="Rogers Y.H."/>
            <person name="Rohde C."/>
            <person name="Rozas J."/>
            <person name="Rubenfield M.J."/>
            <person name="Ruiz A."/>
            <person name="Russo S."/>
            <person name="Salzberg S.L."/>
            <person name="Sanchez-Gracia A."/>
            <person name="Saranga D.J."/>
            <person name="Sato H."/>
            <person name="Schaeffer S.W."/>
            <person name="Schatz M.C."/>
            <person name="Schlenke T."/>
            <person name="Schwartz R."/>
            <person name="Segarra C."/>
            <person name="Singh R.S."/>
            <person name="Sirot L."/>
            <person name="Sirota M."/>
            <person name="Sisneros N.B."/>
            <person name="Smith C.D."/>
            <person name="Smith T.F."/>
            <person name="Spieth J."/>
            <person name="Stage D.E."/>
            <person name="Stark A."/>
            <person name="Stephan W."/>
            <person name="Strausberg R.L."/>
            <person name="Strempel S."/>
            <person name="Sturgill D."/>
            <person name="Sutton G."/>
            <person name="Sutton G.G."/>
            <person name="Tao W."/>
            <person name="Teichmann S."/>
            <person name="Tobari Y.N."/>
            <person name="Tomimura Y."/>
            <person name="Tsolas J.M."/>
            <person name="Valente V.L."/>
            <person name="Venter E."/>
            <person name="Venter J.C."/>
            <person name="Vicario S."/>
            <person name="Vieira F.G."/>
            <person name="Vilella A.J."/>
            <person name="Villasante A."/>
            <person name="Walenz B."/>
            <person name="Wang J."/>
            <person name="Wasserman M."/>
            <person name="Watts T."/>
            <person name="Wilson D."/>
            <person name="Wilson R.K."/>
            <person name="Wing R.A."/>
            <person name="Wolfner M.F."/>
            <person name="Wong A."/>
            <person name="Wong G.K."/>
            <person name="Wu C.I."/>
            <person name="Wu G."/>
            <person name="Yamamoto D."/>
            <person name="Yang H.P."/>
            <person name="Yang S.P."/>
            <person name="Yorke J.A."/>
            <person name="Yoshida K."/>
            <person name="Zdobnov E."/>
            <person name="Zhang P."/>
            <person name="Zhang Y."/>
            <person name="Zimin A.V."/>
            <person name="Baldwin J."/>
            <person name="Abdouelleil A."/>
            <person name="Abdulkadir J."/>
            <person name="Abebe A."/>
            <person name="Abera B."/>
            <person name="Abreu J."/>
            <person name="Acer S.C."/>
            <person name="Aftuck L."/>
            <person name="Alexander A."/>
            <person name="An P."/>
            <person name="Anderson E."/>
            <person name="Anderson S."/>
            <person name="Arachi H."/>
            <person name="Azer M."/>
            <person name="Bachantsang P."/>
            <person name="Barry A."/>
            <person name="Bayul T."/>
            <person name="Berlin A."/>
            <person name="Bessette D."/>
            <person name="Bloom T."/>
            <person name="Blye J."/>
            <person name="Boguslavskiy L."/>
            <person name="Bonnet C."/>
            <person name="Boukhgalter B."/>
            <person name="Bourzgui I."/>
            <person name="Brown A."/>
            <person name="Cahill P."/>
            <person name="Channer S."/>
            <person name="Cheshatsang Y."/>
            <person name="Chuda L."/>
            <person name="Citroen M."/>
            <person name="Collymore A."/>
            <person name="Cooke P."/>
            <person name="Costello M."/>
            <person name="D'Aco K."/>
            <person name="Daza R."/>
            <person name="De Haan G."/>
            <person name="DeGray S."/>
            <person name="DeMaso C."/>
            <person name="Dhargay N."/>
            <person name="Dooley K."/>
            <person name="Dooley E."/>
            <person name="Doricent M."/>
            <person name="Dorje P."/>
            <person name="Dorjee K."/>
            <person name="Dupes A."/>
            <person name="Elong R."/>
            <person name="Falk J."/>
            <person name="Farina A."/>
            <person name="Faro S."/>
            <person name="Ferguson D."/>
            <person name="Fisher S."/>
            <person name="Foley C.D."/>
            <person name="Franke A."/>
            <person name="Friedrich D."/>
            <person name="Gadbois L."/>
            <person name="Gearin G."/>
            <person name="Gearin C.R."/>
            <person name="Giannoukos G."/>
            <person name="Goode T."/>
            <person name="Graham J."/>
            <person name="Grandbois E."/>
            <person name="Grewal S."/>
            <person name="Gyaltsen K."/>
            <person name="Hafez N."/>
            <person name="Hagos B."/>
            <person name="Hall J."/>
            <person name="Henson C."/>
            <person name="Hollinger A."/>
            <person name="Honan T."/>
            <person name="Huard M.D."/>
            <person name="Hughes L."/>
            <person name="Hurhula B."/>
            <person name="Husby M.E."/>
            <person name="Kamat A."/>
            <person name="Kanga B."/>
            <person name="Kashin S."/>
            <person name="Khazanovich D."/>
            <person name="Kisner P."/>
            <person name="Lance K."/>
            <person name="Lara M."/>
            <person name="Lee W."/>
            <person name="Lennon N."/>
            <person name="Letendre F."/>
            <person name="LeVine R."/>
            <person name="Lipovsky A."/>
            <person name="Liu X."/>
            <person name="Liu J."/>
            <person name="Liu S."/>
            <person name="Lokyitsang T."/>
            <person name="Lokyitsang Y."/>
            <person name="Lubonja R."/>
            <person name="Lui A."/>
            <person name="MacDonald P."/>
            <person name="Magnisalis V."/>
            <person name="Maru K."/>
            <person name="Matthews C."/>
            <person name="McCusker W."/>
            <person name="McDonough S."/>
            <person name="Mehta T."/>
            <person name="Meldrim J."/>
            <person name="Meneus L."/>
            <person name="Mihai O."/>
            <person name="Mihalev A."/>
            <person name="Mihova T."/>
            <person name="Mittelman R."/>
            <person name="Mlenga V."/>
            <person name="Montmayeur A."/>
            <person name="Mulrain L."/>
            <person name="Navidi A."/>
            <person name="Naylor J."/>
            <person name="Negash T."/>
            <person name="Nguyen T."/>
            <person name="Nguyen N."/>
            <person name="Nicol R."/>
            <person name="Norbu C."/>
            <person name="Norbu N."/>
            <person name="Novod N."/>
            <person name="O'Neill B."/>
            <person name="Osman S."/>
            <person name="Markiewicz E."/>
            <person name="Oyono O.L."/>
            <person name="Patti C."/>
            <person name="Phunkhang P."/>
            <person name="Pierre F."/>
            <person name="Priest M."/>
            <person name="Raghuraman S."/>
            <person name="Rege F."/>
            <person name="Reyes R."/>
            <person name="Rise C."/>
            <person name="Rogov P."/>
            <person name="Ross K."/>
            <person name="Ryan E."/>
            <person name="Settipalli S."/>
            <person name="Shea T."/>
            <person name="Sherpa N."/>
            <person name="Shi L."/>
            <person name="Shih D."/>
            <person name="Sparrow T."/>
            <person name="Spaulding J."/>
            <person name="Stalker J."/>
            <person name="Stange-Thomann N."/>
            <person name="Stavropoulos S."/>
            <person name="Stone C."/>
            <person name="Strader C."/>
            <person name="Tesfaye S."/>
            <person name="Thomson T."/>
            <person name="Thoulutsang Y."/>
            <person name="Thoulutsang D."/>
            <person name="Topham K."/>
            <person name="Topping I."/>
            <person name="Tsamla T."/>
            <person name="Vassiliev H."/>
            <person name="Vo A."/>
            <person name="Wangchuk T."/>
            <person name="Wangdi T."/>
            <person name="Weiand M."/>
            <person name="Wilkinson J."/>
            <person name="Wilson A."/>
            <person name="Yadav S."/>
            <person name="Young G."/>
            <person name="Yu Q."/>
            <person name="Zembek L."/>
            <person name="Zhong D."/>
            <person name="Zimmer A."/>
            <person name="Zwirko Z."/>
            <person name="Jaffe D.B."/>
            <person name="Alvarez P."/>
            <person name="Brockman W."/>
            <person name="Butler J."/>
            <person name="Chin C."/>
            <person name="Gnerre S."/>
            <person name="Grabherr M."/>
            <person name="Kleber M."/>
            <person name="Mauceli E."/>
            <person name="MacCallum I."/>
        </authorList>
    </citation>
    <scope>NUCLEOTIDE SEQUENCE [LARGE SCALE GENOMIC DNA]</scope>
    <source>
        <strain evidence="10">Tucson 14030-0811.24</strain>
    </source>
</reference>
<evidence type="ECO:0000313" key="10">
    <source>
        <dbReference type="Proteomes" id="UP000007798"/>
    </source>
</evidence>
<dbReference type="Proteomes" id="UP000007798">
    <property type="component" value="Unassembled WGS sequence"/>
</dbReference>
<feature type="transmembrane region" description="Helical" evidence="6">
    <location>
        <begin position="20"/>
        <end position="42"/>
    </location>
</feature>
<dbReference type="GO" id="GO:0043015">
    <property type="term" value="F:gamma-tubulin binding"/>
    <property type="evidence" value="ECO:0007669"/>
    <property type="project" value="InterPro"/>
</dbReference>
<dbReference type="InterPro" id="IPR040457">
    <property type="entry name" value="GCP_C"/>
</dbReference>
<dbReference type="GO" id="GO:0051225">
    <property type="term" value="P:spindle assembly"/>
    <property type="evidence" value="ECO:0007669"/>
    <property type="project" value="TreeGrafter"/>
</dbReference>
<protein>
    <submittedName>
        <fullName evidence="9">Uncharacterized protein</fullName>
    </submittedName>
</protein>
<dbReference type="Gene3D" id="1.20.120.1900">
    <property type="entry name" value="Gamma-tubulin complex, C-terminal domain"/>
    <property type="match status" value="1"/>
</dbReference>
<dbReference type="InterPro" id="IPR041470">
    <property type="entry name" value="GCP_N"/>
</dbReference>
<dbReference type="OrthoDB" id="5860513at2759"/>
<evidence type="ECO:0000256" key="2">
    <source>
        <dbReference type="ARBA" id="ARBA00010337"/>
    </source>
</evidence>
<accession>B4NEU1</accession>
<dbReference type="InParanoid" id="B4NEU1"/>
<comment type="similarity">
    <text evidence="2">Belongs to the TUBGCP family.</text>
</comment>
<keyword evidence="6" id="KW-0472">Membrane</keyword>
<dbReference type="PANTHER" id="PTHR19302">
    <property type="entry name" value="GAMMA TUBULIN COMPLEX PROTEIN"/>
    <property type="match status" value="1"/>
</dbReference>
<dbReference type="EMBL" id="CH964239">
    <property type="protein sequence ID" value="EDW82260.2"/>
    <property type="molecule type" value="Genomic_DNA"/>
</dbReference>
<keyword evidence="10" id="KW-1185">Reference proteome</keyword>
<keyword evidence="6" id="KW-0812">Transmembrane</keyword>
<keyword evidence="5" id="KW-0206">Cytoskeleton</keyword>
<keyword evidence="3" id="KW-0963">Cytoplasm</keyword>
<dbReference type="GO" id="GO:0000278">
    <property type="term" value="P:mitotic cell cycle"/>
    <property type="evidence" value="ECO:0007669"/>
    <property type="project" value="TreeGrafter"/>
</dbReference>